<keyword evidence="5" id="KW-1185">Reference proteome</keyword>
<feature type="compositionally biased region" description="Basic and acidic residues" evidence="1">
    <location>
        <begin position="151"/>
        <end position="177"/>
    </location>
</feature>
<accession>A0AAV3SJD9</accession>
<proteinExistence type="predicted"/>
<dbReference type="Proteomes" id="UP001500962">
    <property type="component" value="Unassembled WGS sequence"/>
</dbReference>
<dbReference type="InterPro" id="IPR050721">
    <property type="entry name" value="Trk_Ktr_HKT_K-transport"/>
</dbReference>
<sequence length="177" mass="18653">MCSETLVVGGDGTVGETLARRLVHGSAVVLFIGEDEHAVERATSAGVDARLADPSETATLDGEAIEAMGTAIVASRTDRRNLLVAQLLGLRRTERVIALVNDPRNVDAFAAAGIEPVCAATTLASALARQRRGGEQPESERQSEQAMGESPTERSPRESADESGRERLRSDGTGGDR</sequence>
<evidence type="ECO:0000256" key="1">
    <source>
        <dbReference type="SAM" id="MobiDB-lite"/>
    </source>
</evidence>
<reference evidence="3" key="1">
    <citation type="journal article" date="2014" name="Int. J. Syst. Evol. Microbiol.">
        <title>Complete genome sequence of Corynebacterium casei LMG S-19264T (=DSM 44701T), isolated from a smear-ripened cheese.</title>
        <authorList>
            <consortium name="US DOE Joint Genome Institute (JGI-PGF)"/>
            <person name="Walter F."/>
            <person name="Albersmeier A."/>
            <person name="Kalinowski J."/>
            <person name="Ruckert C."/>
        </authorList>
    </citation>
    <scope>NUCLEOTIDE SEQUENCE</scope>
    <source>
        <strain evidence="3">JCM 12289</strain>
    </source>
</reference>
<evidence type="ECO:0000259" key="2">
    <source>
        <dbReference type="PROSITE" id="PS51201"/>
    </source>
</evidence>
<dbReference type="EMBL" id="BAAADN010000047">
    <property type="protein sequence ID" value="GAA0470835.1"/>
    <property type="molecule type" value="Genomic_DNA"/>
</dbReference>
<name>A0AAV3SJD9_HALDO</name>
<dbReference type="InterPro" id="IPR003148">
    <property type="entry name" value="RCK_N"/>
</dbReference>
<dbReference type="EMBL" id="CP095005">
    <property type="protein sequence ID" value="UOO93795.1"/>
    <property type="molecule type" value="Genomic_DNA"/>
</dbReference>
<evidence type="ECO:0000313" key="6">
    <source>
        <dbReference type="Proteomes" id="UP001500962"/>
    </source>
</evidence>
<dbReference type="GO" id="GO:0006813">
    <property type="term" value="P:potassium ion transport"/>
    <property type="evidence" value="ECO:0007669"/>
    <property type="project" value="InterPro"/>
</dbReference>
<dbReference type="PROSITE" id="PS51201">
    <property type="entry name" value="RCK_N"/>
    <property type="match status" value="1"/>
</dbReference>
<gene>
    <name evidence="3" type="ORF">GCM10008985_29720</name>
    <name evidence="4" type="ORF">MUK72_07380</name>
</gene>
<reference evidence="4" key="2">
    <citation type="submission" date="2022-04" db="EMBL/GenBank/DDBJ databases">
        <title>Sequencing and genomic assembly of Halococcus dombrowskii.</title>
        <authorList>
            <person name="Lim S.W."/>
            <person name="MacLea K.S."/>
        </authorList>
    </citation>
    <scope>NUCLEOTIDE SEQUENCE</scope>
    <source>
        <strain evidence="4">H4</strain>
    </source>
</reference>
<dbReference type="PANTHER" id="PTHR43833">
    <property type="entry name" value="POTASSIUM CHANNEL PROTEIN 2-RELATED-RELATED"/>
    <property type="match status" value="1"/>
</dbReference>
<protein>
    <submittedName>
        <fullName evidence="4">NAD-binding protein</fullName>
    </submittedName>
</protein>
<dbReference type="SUPFAM" id="SSF51735">
    <property type="entry name" value="NAD(P)-binding Rossmann-fold domains"/>
    <property type="match status" value="1"/>
</dbReference>
<feature type="domain" description="RCK N-terminal" evidence="2">
    <location>
        <begin position="3"/>
        <end position="121"/>
    </location>
</feature>
<dbReference type="AlphaFoldDB" id="A0AAV3SJD9"/>
<evidence type="ECO:0000313" key="5">
    <source>
        <dbReference type="Proteomes" id="UP000830542"/>
    </source>
</evidence>
<dbReference type="RefSeq" id="WP_244698166.1">
    <property type="nucleotide sequence ID" value="NZ_BAAADN010000047.1"/>
</dbReference>
<dbReference type="GeneID" id="71761658"/>
<dbReference type="Pfam" id="PF02254">
    <property type="entry name" value="TrkA_N"/>
    <property type="match status" value="1"/>
</dbReference>
<feature type="compositionally biased region" description="Basic and acidic residues" evidence="1">
    <location>
        <begin position="132"/>
        <end position="143"/>
    </location>
</feature>
<feature type="region of interest" description="Disordered" evidence="1">
    <location>
        <begin position="128"/>
        <end position="177"/>
    </location>
</feature>
<evidence type="ECO:0000313" key="3">
    <source>
        <dbReference type="EMBL" id="GAA0470835.1"/>
    </source>
</evidence>
<reference evidence="3" key="3">
    <citation type="submission" date="2023-12" db="EMBL/GenBank/DDBJ databases">
        <authorList>
            <person name="Sun Q."/>
            <person name="Inoue M."/>
        </authorList>
    </citation>
    <scope>NUCLEOTIDE SEQUENCE</scope>
    <source>
        <strain evidence="3">JCM 12289</strain>
    </source>
</reference>
<dbReference type="InterPro" id="IPR036291">
    <property type="entry name" value="NAD(P)-bd_dom_sf"/>
</dbReference>
<dbReference type="Gene3D" id="3.40.50.720">
    <property type="entry name" value="NAD(P)-binding Rossmann-like Domain"/>
    <property type="match status" value="1"/>
</dbReference>
<evidence type="ECO:0000313" key="4">
    <source>
        <dbReference type="EMBL" id="UOO93795.1"/>
    </source>
</evidence>
<dbReference type="KEGG" id="hdo:MUK72_07380"/>
<organism evidence="3 6">
    <name type="scientific">Halococcus dombrowskii</name>
    <dbReference type="NCBI Taxonomy" id="179637"/>
    <lineage>
        <taxon>Archaea</taxon>
        <taxon>Methanobacteriati</taxon>
        <taxon>Methanobacteriota</taxon>
        <taxon>Stenosarchaea group</taxon>
        <taxon>Halobacteria</taxon>
        <taxon>Halobacteriales</taxon>
        <taxon>Halococcaceae</taxon>
        <taxon>Halococcus</taxon>
    </lineage>
</organism>
<dbReference type="Proteomes" id="UP000830542">
    <property type="component" value="Chromosome"/>
</dbReference>